<evidence type="ECO:0000256" key="2">
    <source>
        <dbReference type="ARBA" id="ARBA00022741"/>
    </source>
</evidence>
<dbReference type="InterPro" id="IPR003593">
    <property type="entry name" value="AAA+_ATPase"/>
</dbReference>
<keyword evidence="6" id="KW-1185">Reference proteome</keyword>
<dbReference type="InterPro" id="IPR003439">
    <property type="entry name" value="ABC_transporter-like_ATP-bd"/>
</dbReference>
<dbReference type="SUPFAM" id="SSF52540">
    <property type="entry name" value="P-loop containing nucleoside triphosphate hydrolases"/>
    <property type="match status" value="1"/>
</dbReference>
<dbReference type="GO" id="GO:0005524">
    <property type="term" value="F:ATP binding"/>
    <property type="evidence" value="ECO:0007669"/>
    <property type="project" value="UniProtKB-KW"/>
</dbReference>
<evidence type="ECO:0000259" key="4">
    <source>
        <dbReference type="PROSITE" id="PS50893"/>
    </source>
</evidence>
<gene>
    <name evidence="5" type="ORF">D7Z26_01580</name>
</gene>
<dbReference type="Proteomes" id="UP000282076">
    <property type="component" value="Unassembled WGS sequence"/>
</dbReference>
<keyword evidence="3 5" id="KW-0067">ATP-binding</keyword>
<dbReference type="PANTHER" id="PTHR42734:SF4">
    <property type="entry name" value="HIGH-AFFINITY ZINC UPTAKE SYSTEM ATP-BINDING PROTEIN ZNUC"/>
    <property type="match status" value="1"/>
</dbReference>
<dbReference type="EMBL" id="RBZM01000001">
    <property type="protein sequence ID" value="RKP58216.1"/>
    <property type="molecule type" value="Genomic_DNA"/>
</dbReference>
<organism evidence="5 6">
    <name type="scientific">Cohnella endophytica</name>
    <dbReference type="NCBI Taxonomy" id="2419778"/>
    <lineage>
        <taxon>Bacteria</taxon>
        <taxon>Bacillati</taxon>
        <taxon>Bacillota</taxon>
        <taxon>Bacilli</taxon>
        <taxon>Bacillales</taxon>
        <taxon>Paenibacillaceae</taxon>
        <taxon>Cohnella</taxon>
    </lineage>
</organism>
<dbReference type="InterPro" id="IPR050153">
    <property type="entry name" value="Metal_Ion_Import_ABC"/>
</dbReference>
<evidence type="ECO:0000256" key="1">
    <source>
        <dbReference type="ARBA" id="ARBA00022448"/>
    </source>
</evidence>
<dbReference type="PROSITE" id="PS50893">
    <property type="entry name" value="ABC_TRANSPORTER_2"/>
    <property type="match status" value="1"/>
</dbReference>
<dbReference type="InterPro" id="IPR027417">
    <property type="entry name" value="P-loop_NTPase"/>
</dbReference>
<evidence type="ECO:0000313" key="6">
    <source>
        <dbReference type="Proteomes" id="UP000282076"/>
    </source>
</evidence>
<dbReference type="RefSeq" id="WP_120974106.1">
    <property type="nucleotide sequence ID" value="NZ_RBZM01000001.1"/>
</dbReference>
<evidence type="ECO:0000256" key="3">
    <source>
        <dbReference type="ARBA" id="ARBA00022840"/>
    </source>
</evidence>
<accession>A0A494YC24</accession>
<evidence type="ECO:0000313" key="5">
    <source>
        <dbReference type="EMBL" id="RKP58216.1"/>
    </source>
</evidence>
<dbReference type="OrthoDB" id="9806726at2"/>
<dbReference type="PROSITE" id="PS00211">
    <property type="entry name" value="ABC_TRANSPORTER_1"/>
    <property type="match status" value="1"/>
</dbReference>
<keyword evidence="1" id="KW-0813">Transport</keyword>
<dbReference type="Gene3D" id="3.40.50.300">
    <property type="entry name" value="P-loop containing nucleotide triphosphate hydrolases"/>
    <property type="match status" value="1"/>
</dbReference>
<dbReference type="InterPro" id="IPR017871">
    <property type="entry name" value="ABC_transporter-like_CS"/>
</dbReference>
<reference evidence="5 6" key="1">
    <citation type="submission" date="2018-10" db="EMBL/GenBank/DDBJ databases">
        <title>Cohnella sp. M2MS4P-1, whole genome shotgun sequence.</title>
        <authorList>
            <person name="Tuo L."/>
        </authorList>
    </citation>
    <scope>NUCLEOTIDE SEQUENCE [LARGE SCALE GENOMIC DNA]</scope>
    <source>
        <strain evidence="5 6">M2MS4P-1</strain>
    </source>
</reference>
<dbReference type="Pfam" id="PF00005">
    <property type="entry name" value="ABC_tran"/>
    <property type="match status" value="1"/>
</dbReference>
<proteinExistence type="predicted"/>
<feature type="domain" description="ABC transporter" evidence="4">
    <location>
        <begin position="4"/>
        <end position="235"/>
    </location>
</feature>
<dbReference type="SMART" id="SM00382">
    <property type="entry name" value="AAA"/>
    <property type="match status" value="1"/>
</dbReference>
<sequence length="235" mass="26219">MELVSLRNVTFGYGDVPCLQDASLEIHAGEFIAVTGPNGAAKSTLLKLALKLLRPWQGDVTLSMRNVSGGKLVIGYVPQQISAFNAGFPSTVWEFVQSGRFRQGAWLRRLNDVDREATEQALRQVGMWEFRKRKIGELSGGQKQKIILARAFAMEPDLLVLDEPTTGMDAESRQQFYRLLKDQVRLHGRTVMMVTHHLAEVEGDLDRLITLERKEEGGWKCCTTTSCSGHFVPAG</sequence>
<dbReference type="AlphaFoldDB" id="A0A494YC24"/>
<dbReference type="GO" id="GO:0016887">
    <property type="term" value="F:ATP hydrolysis activity"/>
    <property type="evidence" value="ECO:0007669"/>
    <property type="project" value="InterPro"/>
</dbReference>
<name>A0A494YC24_9BACL</name>
<keyword evidence="2" id="KW-0547">Nucleotide-binding</keyword>
<protein>
    <submittedName>
        <fullName evidence="5">Metal ABC transporter ATP-binding protein</fullName>
    </submittedName>
</protein>
<dbReference type="PANTHER" id="PTHR42734">
    <property type="entry name" value="METAL TRANSPORT SYSTEM ATP-BINDING PROTEIN TM_0124-RELATED"/>
    <property type="match status" value="1"/>
</dbReference>
<comment type="caution">
    <text evidence="5">The sequence shown here is derived from an EMBL/GenBank/DDBJ whole genome shotgun (WGS) entry which is preliminary data.</text>
</comment>